<protein>
    <recommendedName>
        <fullName evidence="3">Class I SAM-dependent methyltransferase</fullName>
    </recommendedName>
</protein>
<dbReference type="RefSeq" id="WP_345533660.1">
    <property type="nucleotide sequence ID" value="NZ_BAABLD010000010.1"/>
</dbReference>
<accession>A0ABP9QV12</accession>
<dbReference type="SUPFAM" id="SSF53335">
    <property type="entry name" value="S-adenosyl-L-methionine-dependent methyltransferases"/>
    <property type="match status" value="1"/>
</dbReference>
<dbReference type="EMBL" id="BAABLD010000010">
    <property type="protein sequence ID" value="GAA5168050.1"/>
    <property type="molecule type" value="Genomic_DNA"/>
</dbReference>
<organism evidence="1 2">
    <name type="scientific">Viridibacterium curvum</name>
    <dbReference type="NCBI Taxonomy" id="1101404"/>
    <lineage>
        <taxon>Bacteria</taxon>
        <taxon>Pseudomonadati</taxon>
        <taxon>Pseudomonadota</taxon>
        <taxon>Betaproteobacteria</taxon>
        <taxon>Rhodocyclales</taxon>
        <taxon>Rhodocyclaceae</taxon>
        <taxon>Viridibacterium</taxon>
    </lineage>
</organism>
<dbReference type="Proteomes" id="UP001500547">
    <property type="component" value="Unassembled WGS sequence"/>
</dbReference>
<sequence>MPNYYNNPLIIRAAARYRPAGKSGGGWVQGMARGKLAADPVFFGILRYGLIPDGARVLDLGCGKALFEALLCAAWADPDGLPNDIPRLPRYLQFNGLELDANDVASARRAVGDAGTINAGDICQTAFPESDLVLILDVLHYIPHAAQEHVLRRVRDALTQSSGRLLLRVGDADRGFRYRWSQWVDRLVVFMRCGKWLPLWGRPLTEWIRLLQRIGFSVRQIPMSEGTGFANVLLVADLSARTEIR</sequence>
<evidence type="ECO:0000313" key="2">
    <source>
        <dbReference type="Proteomes" id="UP001500547"/>
    </source>
</evidence>
<keyword evidence="2" id="KW-1185">Reference proteome</keyword>
<name>A0ABP9QV12_9RHOO</name>
<comment type="caution">
    <text evidence="1">The sequence shown here is derived from an EMBL/GenBank/DDBJ whole genome shotgun (WGS) entry which is preliminary data.</text>
</comment>
<gene>
    <name evidence="1" type="ORF">GCM10025770_27450</name>
</gene>
<dbReference type="Pfam" id="PF13489">
    <property type="entry name" value="Methyltransf_23"/>
    <property type="match status" value="1"/>
</dbReference>
<dbReference type="Gene3D" id="3.40.50.150">
    <property type="entry name" value="Vaccinia Virus protein VP39"/>
    <property type="match status" value="1"/>
</dbReference>
<proteinExistence type="predicted"/>
<evidence type="ECO:0000313" key="1">
    <source>
        <dbReference type="EMBL" id="GAA5168050.1"/>
    </source>
</evidence>
<dbReference type="InterPro" id="IPR029063">
    <property type="entry name" value="SAM-dependent_MTases_sf"/>
</dbReference>
<evidence type="ECO:0008006" key="3">
    <source>
        <dbReference type="Google" id="ProtNLM"/>
    </source>
</evidence>
<reference evidence="2" key="1">
    <citation type="journal article" date="2019" name="Int. J. Syst. Evol. Microbiol.">
        <title>The Global Catalogue of Microorganisms (GCM) 10K type strain sequencing project: providing services to taxonomists for standard genome sequencing and annotation.</title>
        <authorList>
            <consortium name="The Broad Institute Genomics Platform"/>
            <consortium name="The Broad Institute Genome Sequencing Center for Infectious Disease"/>
            <person name="Wu L."/>
            <person name="Ma J."/>
        </authorList>
    </citation>
    <scope>NUCLEOTIDE SEQUENCE [LARGE SCALE GENOMIC DNA]</scope>
    <source>
        <strain evidence="2">JCM 18715</strain>
    </source>
</reference>